<evidence type="ECO:0000256" key="2">
    <source>
        <dbReference type="SAM" id="MobiDB-lite"/>
    </source>
</evidence>
<dbReference type="OrthoDB" id="10490182at2759"/>
<evidence type="ECO:0000313" key="3">
    <source>
        <dbReference type="EMBL" id="ORY38964.1"/>
    </source>
</evidence>
<sequence>MNESYKLKYKKMKCFTKISLVLLSCFSIAKGAVLPNDNSNVDLSSLFANLLEQKQTPAVPVANNDITEVAGVTANPNEIDDTYTQDDIRKNLSSELDQIKERRVGEIDELIDIIKSVSQRLEALEDTVEQTISKQEIANTVDDTKEVDLNNAEVDSDAKAITPINENDLKYAAIFNAFNQKNEEKIVSMQEDEIKLLKEIKELLSNNANVNVNADNGKAIVNADKEEKEEEVKPETNDKEDTKDEVAKETNEENKENTKSEHVISIEHAKKVLNEIASNTTNEQQVDEVQRIIKEIQLNQQAEINNLNEEESVGDALFKVSSNTVNEEQVEDVRDFIKSIEAKAIVDDNLKKDEVIKKLIYDIAANTTNEEQVHQIQRIIEKIQLYNKFAEDTQQEREDNIAFGHEMAAEIVKTPEEINNDLKVLLVNLVDNAKTEEEAANVANIITQIKKHDQLIKEKKEQDEASKYIKTPHVETYMIDLDDGSSNQIYLKENQEFIETVENNDEVKVIDLEEGIDEEDGNGKGMFILGAFGVVALASVGYTYRSRAKKLNEEFPFSDNNLPFSNSMNGLVVDKNFLLRKNSVPKPDNIINNDAVIRPSQPSWATSVLMDENNKKGLKENLQITEDPEQLLDEQLREIESKEKVIVKSNLPSVVITIDENNATTEVIEAQKSKQKKTIKKPKLRRSMSHISLDKKINEDREENSKKERKTKSLYIENSKTVEEGNQLDENTELYLNTSFILDANSKLFGDKEIETEKVSKKKSLILNTEKPKVPKRVSSCLPESNDILPSLIEEEEKDKEELNENSECQFSQEFAKELMEDYNKKFDEMEKEN</sequence>
<feature type="coiled-coil region" evidence="1">
    <location>
        <begin position="107"/>
        <end position="134"/>
    </location>
</feature>
<feature type="region of interest" description="Disordered" evidence="2">
    <location>
        <begin position="221"/>
        <end position="261"/>
    </location>
</feature>
<dbReference type="Proteomes" id="UP000193920">
    <property type="component" value="Unassembled WGS sequence"/>
</dbReference>
<dbReference type="EMBL" id="MCOG01000134">
    <property type="protein sequence ID" value="ORY38964.1"/>
    <property type="molecule type" value="Genomic_DNA"/>
</dbReference>
<dbReference type="AlphaFoldDB" id="A0A1Y2BWC9"/>
<reference evidence="3 4" key="1">
    <citation type="submission" date="2016-08" db="EMBL/GenBank/DDBJ databases">
        <title>A Parts List for Fungal Cellulosomes Revealed by Comparative Genomics.</title>
        <authorList>
            <consortium name="DOE Joint Genome Institute"/>
            <person name="Haitjema C.H."/>
            <person name="Gilmore S.P."/>
            <person name="Henske J.K."/>
            <person name="Solomon K.V."/>
            <person name="De Groot R."/>
            <person name="Kuo A."/>
            <person name="Mondo S.J."/>
            <person name="Salamov A.A."/>
            <person name="Labutti K."/>
            <person name="Zhao Z."/>
            <person name="Chiniquy J."/>
            <person name="Barry K."/>
            <person name="Brewer H.M."/>
            <person name="Purvine S.O."/>
            <person name="Wright A.T."/>
            <person name="Boxma B."/>
            <person name="Van Alen T."/>
            <person name="Hackstein J.H."/>
            <person name="Baker S.E."/>
            <person name="Grigoriev I.V."/>
            <person name="O'Malley M.A."/>
        </authorList>
    </citation>
    <scope>NUCLEOTIDE SEQUENCE [LARGE SCALE GENOMIC DNA]</scope>
    <source>
        <strain evidence="3 4">G1</strain>
    </source>
</reference>
<dbReference type="STRING" id="1754190.A0A1Y2BWC9"/>
<organism evidence="3 4">
    <name type="scientific">Neocallimastix californiae</name>
    <dbReference type="NCBI Taxonomy" id="1754190"/>
    <lineage>
        <taxon>Eukaryota</taxon>
        <taxon>Fungi</taxon>
        <taxon>Fungi incertae sedis</taxon>
        <taxon>Chytridiomycota</taxon>
        <taxon>Chytridiomycota incertae sedis</taxon>
        <taxon>Neocallimastigomycetes</taxon>
        <taxon>Neocallimastigales</taxon>
        <taxon>Neocallimastigaceae</taxon>
        <taxon>Neocallimastix</taxon>
    </lineage>
</organism>
<gene>
    <name evidence="3" type="ORF">LY90DRAFT_672503</name>
</gene>
<feature type="compositionally biased region" description="Basic and acidic residues" evidence="2">
    <location>
        <begin position="223"/>
        <end position="261"/>
    </location>
</feature>
<keyword evidence="4" id="KW-1185">Reference proteome</keyword>
<name>A0A1Y2BWC9_9FUNG</name>
<protein>
    <submittedName>
        <fullName evidence="3">Uncharacterized protein</fullName>
    </submittedName>
</protein>
<comment type="caution">
    <text evidence="3">The sequence shown here is derived from an EMBL/GenBank/DDBJ whole genome shotgun (WGS) entry which is preliminary data.</text>
</comment>
<proteinExistence type="predicted"/>
<keyword evidence="1" id="KW-0175">Coiled coil</keyword>
<feature type="coiled-coil region" evidence="1">
    <location>
        <begin position="793"/>
        <end position="833"/>
    </location>
</feature>
<accession>A0A1Y2BWC9</accession>
<evidence type="ECO:0000313" key="4">
    <source>
        <dbReference type="Proteomes" id="UP000193920"/>
    </source>
</evidence>
<evidence type="ECO:0000256" key="1">
    <source>
        <dbReference type="SAM" id="Coils"/>
    </source>
</evidence>